<protein>
    <submittedName>
        <fullName evidence="1">Uncharacterized protein</fullName>
    </submittedName>
</protein>
<name>A0A2P8R3J5_9BACT</name>
<dbReference type="RefSeq" id="WP_106869462.1">
    <property type="nucleotide sequence ID" value="NZ_CP053841.1"/>
</dbReference>
<gene>
    <name evidence="1" type="ORF">CQ405_00445</name>
</gene>
<dbReference type="OrthoDB" id="5372793at2"/>
<evidence type="ECO:0000313" key="1">
    <source>
        <dbReference type="EMBL" id="PSM53058.1"/>
    </source>
</evidence>
<reference evidence="2" key="1">
    <citation type="submission" date="2017-10" db="EMBL/GenBank/DDBJ databases">
        <title>Campylobacter species from seals.</title>
        <authorList>
            <person name="Gilbert M.J."/>
            <person name="Zomer A.L."/>
            <person name="Timmerman A.J."/>
            <person name="Duim B."/>
            <person name="Wagenaar J.A."/>
        </authorList>
    </citation>
    <scope>NUCLEOTIDE SEQUENCE [LARGE SCALE GENOMIC DNA]</scope>
    <source>
        <strain evidence="2">17S00004-5</strain>
    </source>
</reference>
<accession>A0A2P8R3J5</accession>
<keyword evidence="2" id="KW-1185">Reference proteome</keyword>
<dbReference type="EMBL" id="PDHH01000001">
    <property type="protein sequence ID" value="PSM53058.1"/>
    <property type="molecule type" value="Genomic_DNA"/>
</dbReference>
<sequence length="141" mass="17280">MSIKTKFFLFFKELFVFNHKSLEFRAKIFTAMFLAKKTRNEEDYDKLREIIKEIYPDNKTRVDILMATIKEYVKLADTYKSISLDSILRDIDRDLKYKKRYIKKIDFSHLRRIINLSEDEDDILIQQRVYEFLVAEKKRYE</sequence>
<dbReference type="Proteomes" id="UP000240535">
    <property type="component" value="Unassembled WGS sequence"/>
</dbReference>
<dbReference type="AlphaFoldDB" id="A0A2P8R3J5"/>
<evidence type="ECO:0000313" key="2">
    <source>
        <dbReference type="Proteomes" id="UP000240535"/>
    </source>
</evidence>
<comment type="caution">
    <text evidence="1">The sequence shown here is derived from an EMBL/GenBank/DDBJ whole genome shotgun (WGS) entry which is preliminary data.</text>
</comment>
<proteinExistence type="predicted"/>
<organism evidence="1 2">
    <name type="scientific">Campylobacter blaseri</name>
    <dbReference type="NCBI Taxonomy" id="2042961"/>
    <lineage>
        <taxon>Bacteria</taxon>
        <taxon>Pseudomonadati</taxon>
        <taxon>Campylobacterota</taxon>
        <taxon>Epsilonproteobacteria</taxon>
        <taxon>Campylobacterales</taxon>
        <taxon>Campylobacteraceae</taxon>
        <taxon>Campylobacter</taxon>
    </lineage>
</organism>